<keyword evidence="10" id="KW-1185">Reference proteome</keyword>
<dbReference type="AlphaFoldDB" id="A0A9P4Z0X9"/>
<dbReference type="Proteomes" id="UP000749293">
    <property type="component" value="Unassembled WGS sequence"/>
</dbReference>
<evidence type="ECO:0000256" key="1">
    <source>
        <dbReference type="ARBA" id="ARBA00004141"/>
    </source>
</evidence>
<evidence type="ECO:0000259" key="8">
    <source>
        <dbReference type="Pfam" id="PF20684"/>
    </source>
</evidence>
<comment type="subcellular location">
    <subcellularLocation>
        <location evidence="1">Membrane</location>
        <topology evidence="1">Multi-pass membrane protein</topology>
    </subcellularLocation>
</comment>
<evidence type="ECO:0000313" key="10">
    <source>
        <dbReference type="Proteomes" id="UP000749293"/>
    </source>
</evidence>
<organism evidence="9 10">
    <name type="scientific">Geosmithia morbida</name>
    <dbReference type="NCBI Taxonomy" id="1094350"/>
    <lineage>
        <taxon>Eukaryota</taxon>
        <taxon>Fungi</taxon>
        <taxon>Dikarya</taxon>
        <taxon>Ascomycota</taxon>
        <taxon>Pezizomycotina</taxon>
        <taxon>Sordariomycetes</taxon>
        <taxon>Hypocreomycetidae</taxon>
        <taxon>Hypocreales</taxon>
        <taxon>Bionectriaceae</taxon>
        <taxon>Geosmithia</taxon>
    </lineage>
</organism>
<feature type="transmembrane region" description="Helical" evidence="7">
    <location>
        <begin position="52"/>
        <end position="76"/>
    </location>
</feature>
<keyword evidence="3 7" id="KW-1133">Transmembrane helix</keyword>
<reference evidence="9" key="1">
    <citation type="submission" date="2020-03" db="EMBL/GenBank/DDBJ databases">
        <title>Site-based positive gene gene selection in Geosmithia morbida across the United States reveals a broad range of putative effectors and factors for local host and environmental adapation.</title>
        <authorList>
            <person name="Onufrak A."/>
            <person name="Murdoch R.W."/>
            <person name="Gazis R."/>
            <person name="Huff M."/>
            <person name="Staton M."/>
            <person name="Klingeman W."/>
            <person name="Hadziabdic D."/>
        </authorList>
    </citation>
    <scope>NUCLEOTIDE SEQUENCE</scope>
    <source>
        <strain evidence="9">1262</strain>
    </source>
</reference>
<dbReference type="EMBL" id="JAANYQ010000003">
    <property type="protein sequence ID" value="KAF4125263.1"/>
    <property type="molecule type" value="Genomic_DNA"/>
</dbReference>
<evidence type="ECO:0000256" key="2">
    <source>
        <dbReference type="ARBA" id="ARBA00022692"/>
    </source>
</evidence>
<feature type="transmembrane region" description="Helical" evidence="7">
    <location>
        <begin position="206"/>
        <end position="226"/>
    </location>
</feature>
<comment type="caution">
    <text evidence="9">The sequence shown here is derived from an EMBL/GenBank/DDBJ whole genome shotgun (WGS) entry which is preliminary data.</text>
</comment>
<accession>A0A9P4Z0X9</accession>
<comment type="similarity">
    <text evidence="5">Belongs to the SAT4 family.</text>
</comment>
<name>A0A9P4Z0X9_9HYPO</name>
<evidence type="ECO:0000256" key="6">
    <source>
        <dbReference type="SAM" id="MobiDB-lite"/>
    </source>
</evidence>
<dbReference type="InterPro" id="IPR052337">
    <property type="entry name" value="SAT4-like"/>
</dbReference>
<dbReference type="OrthoDB" id="3897607at2759"/>
<dbReference type="GeneID" id="55970331"/>
<feature type="domain" description="Rhodopsin" evidence="8">
    <location>
        <begin position="52"/>
        <end position="229"/>
    </location>
</feature>
<feature type="transmembrane region" description="Helical" evidence="7">
    <location>
        <begin position="88"/>
        <end position="109"/>
    </location>
</feature>
<evidence type="ECO:0000256" key="4">
    <source>
        <dbReference type="ARBA" id="ARBA00023136"/>
    </source>
</evidence>
<proteinExistence type="inferred from homology"/>
<feature type="transmembrane region" description="Helical" evidence="7">
    <location>
        <begin position="168"/>
        <end position="186"/>
    </location>
</feature>
<sequence>MFDVLGFVAVVAHTSFDPGYGCQGRRSRPGDEMMYSQVSHWLRGLASRAAEYVAYFQICHALCVPLIKTSIAVALVRIAEAKRYRFPLYSVMLASTVLCFAGWISLVSLCNPTATLWNPQLGTCGNYEIITKISYVVSIVTIVTDWTCAIIPFFVLRKLQVSMRTKSLLLFVLGMGVLASVASAVRYPWLKYYDVTTDALWYTSHIIIWCVVEGGLDLLAGSLPSLHKLRTIIMRRKGTQNSQSGLSQSLNGSGNRGIILDPISRPGKHGHGNHSTFAEGGEWDRLSDGTASGKLIIQSHSVHATRETSGERAEPSWFN</sequence>
<feature type="region of interest" description="Disordered" evidence="6">
    <location>
        <begin position="262"/>
        <end position="283"/>
    </location>
</feature>
<evidence type="ECO:0000313" key="9">
    <source>
        <dbReference type="EMBL" id="KAF4125263.1"/>
    </source>
</evidence>
<dbReference type="RefSeq" id="XP_035323915.1">
    <property type="nucleotide sequence ID" value="XM_035466078.1"/>
</dbReference>
<protein>
    <recommendedName>
        <fullName evidence="8">Rhodopsin domain-containing protein</fullName>
    </recommendedName>
</protein>
<gene>
    <name evidence="9" type="ORF">GMORB2_4103</name>
</gene>
<feature type="transmembrane region" description="Helical" evidence="7">
    <location>
        <begin position="129"/>
        <end position="156"/>
    </location>
</feature>
<dbReference type="GO" id="GO:0016020">
    <property type="term" value="C:membrane"/>
    <property type="evidence" value="ECO:0007669"/>
    <property type="project" value="UniProtKB-SubCell"/>
</dbReference>
<evidence type="ECO:0000256" key="3">
    <source>
        <dbReference type="ARBA" id="ARBA00022989"/>
    </source>
</evidence>
<dbReference type="InterPro" id="IPR049326">
    <property type="entry name" value="Rhodopsin_dom_fungi"/>
</dbReference>
<dbReference type="PANTHER" id="PTHR33048:SF15">
    <property type="entry name" value="INTEGRAL MEMBRANE PROTEIN"/>
    <property type="match status" value="1"/>
</dbReference>
<feature type="region of interest" description="Disordered" evidence="6">
    <location>
        <begin position="299"/>
        <end position="319"/>
    </location>
</feature>
<evidence type="ECO:0000256" key="7">
    <source>
        <dbReference type="SAM" id="Phobius"/>
    </source>
</evidence>
<feature type="compositionally biased region" description="Basic and acidic residues" evidence="6">
    <location>
        <begin position="304"/>
        <end position="319"/>
    </location>
</feature>
<keyword evidence="4 7" id="KW-0472">Membrane</keyword>
<evidence type="ECO:0000256" key="5">
    <source>
        <dbReference type="ARBA" id="ARBA00038359"/>
    </source>
</evidence>
<dbReference type="Pfam" id="PF20684">
    <property type="entry name" value="Fung_rhodopsin"/>
    <property type="match status" value="1"/>
</dbReference>
<keyword evidence="2 7" id="KW-0812">Transmembrane</keyword>
<dbReference type="PANTHER" id="PTHR33048">
    <property type="entry name" value="PTH11-LIKE INTEGRAL MEMBRANE PROTEIN (AFU_ORTHOLOGUE AFUA_5G11245)"/>
    <property type="match status" value="1"/>
</dbReference>